<dbReference type="SUPFAM" id="SSF47954">
    <property type="entry name" value="Cyclin-like"/>
    <property type="match status" value="1"/>
</dbReference>
<dbReference type="eggNOG" id="KOG1674">
    <property type="taxonomic scope" value="Eukaryota"/>
</dbReference>
<dbReference type="PANTHER" id="PTHR15615:SF36">
    <property type="entry name" value="PHO85 CYCLIN-5"/>
    <property type="match status" value="1"/>
</dbReference>
<dbReference type="InterPro" id="IPR013922">
    <property type="entry name" value="Cyclin_PHO80-like"/>
</dbReference>
<dbReference type="STRING" id="1071381.G8BSM2"/>
<dbReference type="InterPro" id="IPR006671">
    <property type="entry name" value="Cyclin_N"/>
</dbReference>
<proteinExistence type="predicted"/>
<dbReference type="PANTHER" id="PTHR15615">
    <property type="match status" value="1"/>
</dbReference>
<protein>
    <recommendedName>
        <fullName evidence="2">Cyclin N-terminal domain-containing protein</fullName>
    </recommendedName>
</protein>
<organism evidence="3 4">
    <name type="scientific">Tetrapisispora phaffii (strain ATCC 24235 / CBS 4417 / NBRC 1672 / NRRL Y-8282 / UCD 70-5)</name>
    <name type="common">Yeast</name>
    <name type="synonym">Fabospora phaffii</name>
    <dbReference type="NCBI Taxonomy" id="1071381"/>
    <lineage>
        <taxon>Eukaryota</taxon>
        <taxon>Fungi</taxon>
        <taxon>Dikarya</taxon>
        <taxon>Ascomycota</taxon>
        <taxon>Saccharomycotina</taxon>
        <taxon>Saccharomycetes</taxon>
        <taxon>Saccharomycetales</taxon>
        <taxon>Saccharomycetaceae</taxon>
        <taxon>Tetrapisispora</taxon>
    </lineage>
</organism>
<evidence type="ECO:0000313" key="4">
    <source>
        <dbReference type="Proteomes" id="UP000005666"/>
    </source>
</evidence>
<dbReference type="GO" id="GO:0005634">
    <property type="term" value="C:nucleus"/>
    <property type="evidence" value="ECO:0007669"/>
    <property type="project" value="TreeGrafter"/>
</dbReference>
<dbReference type="CDD" id="cd20557">
    <property type="entry name" value="CYCLIN_ScPCL1-like"/>
    <property type="match status" value="1"/>
</dbReference>
<dbReference type="InterPro" id="IPR036915">
    <property type="entry name" value="Cyclin-like_sf"/>
</dbReference>
<name>G8BSM2_TETPH</name>
<dbReference type="OrthoDB" id="286814at2759"/>
<dbReference type="KEGG" id="tpf:TPHA_0D02050"/>
<dbReference type="AlphaFoldDB" id="G8BSM2"/>
<evidence type="ECO:0000259" key="2">
    <source>
        <dbReference type="Pfam" id="PF00134"/>
    </source>
</evidence>
<dbReference type="GO" id="GO:0016538">
    <property type="term" value="F:cyclin-dependent protein serine/threonine kinase regulator activity"/>
    <property type="evidence" value="ECO:0007669"/>
    <property type="project" value="TreeGrafter"/>
</dbReference>
<dbReference type="HOGENOM" id="CLU_872085_0_0_1"/>
<dbReference type="Pfam" id="PF00134">
    <property type="entry name" value="Cyclin_N"/>
    <property type="match status" value="1"/>
</dbReference>
<keyword evidence="4" id="KW-1185">Reference proteome</keyword>
<dbReference type="GeneID" id="11531118"/>
<dbReference type="Gene3D" id="1.10.472.10">
    <property type="entry name" value="Cyclin-like"/>
    <property type="match status" value="1"/>
</dbReference>
<feature type="domain" description="Cyclin N-terminal" evidence="2">
    <location>
        <begin position="139"/>
        <end position="241"/>
    </location>
</feature>
<sequence length="322" mass="36960">MNKQDDRRRQERQRRTITPDLLNDLSLELPSDLGFDLTVDTNLYLDLDLELDTKGLVSKNSNEIRNSKNVYHTPPYEFNDNGPQPKPKPTITIKNEVNVYNSIINDNDNSEQKKILIQLSKLLSKFSSNITESNIISNDSIVHFITEVIGRSKCNKQTLLLATLYFKNIYSSFTNDKLKASNVPEFIKCIKRTYLSCLIVSHKFLNDNTYSLKSWNKITGLSAKTLSMMEKYSLMTLNFNLHLDNSEVNDLNNEIMLMVVDQDLMDSVNMVTINPPSNEQEVNNKKRSHGEIDEHINSDVDGLFASYLRPQEIAQNKRLCSV</sequence>
<evidence type="ECO:0000256" key="1">
    <source>
        <dbReference type="SAM" id="MobiDB-lite"/>
    </source>
</evidence>
<gene>
    <name evidence="3" type="primary">TPHA0D02050</name>
    <name evidence="3" type="ordered locus">TPHA_0D02050</name>
</gene>
<dbReference type="GO" id="GO:0019901">
    <property type="term" value="F:protein kinase binding"/>
    <property type="evidence" value="ECO:0007669"/>
    <property type="project" value="InterPro"/>
</dbReference>
<dbReference type="GO" id="GO:0000307">
    <property type="term" value="C:cyclin-dependent protein kinase holoenzyme complex"/>
    <property type="evidence" value="ECO:0007669"/>
    <property type="project" value="UniProtKB-ARBA"/>
</dbReference>
<dbReference type="RefSeq" id="XP_003685277.1">
    <property type="nucleotide sequence ID" value="XM_003685229.1"/>
</dbReference>
<accession>G8BSM2</accession>
<evidence type="ECO:0000313" key="3">
    <source>
        <dbReference type="EMBL" id="CCE62843.1"/>
    </source>
</evidence>
<reference evidence="3 4" key="1">
    <citation type="journal article" date="2011" name="Proc. Natl. Acad. Sci. U.S.A.">
        <title>Evolutionary erosion of yeast sex chromosomes by mating-type switching accidents.</title>
        <authorList>
            <person name="Gordon J.L."/>
            <person name="Armisen D."/>
            <person name="Proux-Wera E."/>
            <person name="Oheigeartaigh S.S."/>
            <person name="Byrne K.P."/>
            <person name="Wolfe K.H."/>
        </authorList>
    </citation>
    <scope>NUCLEOTIDE SEQUENCE [LARGE SCALE GENOMIC DNA]</scope>
    <source>
        <strain evidence="4">ATCC 24235 / CBS 4417 / NBRC 1672 / NRRL Y-8282 / UCD 70-5</strain>
    </source>
</reference>
<dbReference type="EMBL" id="HE612859">
    <property type="protein sequence ID" value="CCE62843.1"/>
    <property type="molecule type" value="Genomic_DNA"/>
</dbReference>
<feature type="region of interest" description="Disordered" evidence="1">
    <location>
        <begin position="67"/>
        <end position="86"/>
    </location>
</feature>
<dbReference type="Proteomes" id="UP000005666">
    <property type="component" value="Chromosome 4"/>
</dbReference>